<sequence length="225" mass="25002">MARPDRDPDQVWSLTLHGREHRVESRGTTVHRVRWLVDGSEVATASRMDERFTVTAPDDAGGPSRLQLVFSTLGHGRRATLVVPDEPDVDLEPAPGSPAARHEARVREHPRRHAAIAAGGAVAKVLGGLLVVWLLAQVVVRVPWPDWGLPSIPWPSLPSIPWPDLPSIPWPDVDLPSFSTPDWLQYVAPVLVAVVIALHEVRRRRQQDERRRAAREERDGGSIEP</sequence>
<evidence type="ECO:0000256" key="1">
    <source>
        <dbReference type="SAM" id="Phobius"/>
    </source>
</evidence>
<protein>
    <submittedName>
        <fullName evidence="2">Uncharacterized protein</fullName>
    </submittedName>
</protein>
<feature type="transmembrane region" description="Helical" evidence="1">
    <location>
        <begin position="114"/>
        <end position="136"/>
    </location>
</feature>
<name>A0ABP8VR50_9ACTN</name>
<evidence type="ECO:0000313" key="3">
    <source>
        <dbReference type="Proteomes" id="UP001500621"/>
    </source>
</evidence>
<accession>A0ABP8VR50</accession>
<dbReference type="Proteomes" id="UP001500621">
    <property type="component" value="Unassembled WGS sequence"/>
</dbReference>
<comment type="caution">
    <text evidence="2">The sequence shown here is derived from an EMBL/GenBank/DDBJ whole genome shotgun (WGS) entry which is preliminary data.</text>
</comment>
<organism evidence="2 3">
    <name type="scientific">Nocardioides nanhaiensis</name>
    <dbReference type="NCBI Taxonomy" id="1476871"/>
    <lineage>
        <taxon>Bacteria</taxon>
        <taxon>Bacillati</taxon>
        <taxon>Actinomycetota</taxon>
        <taxon>Actinomycetes</taxon>
        <taxon>Propionibacteriales</taxon>
        <taxon>Nocardioidaceae</taxon>
        <taxon>Nocardioides</taxon>
    </lineage>
</organism>
<keyword evidence="1" id="KW-0472">Membrane</keyword>
<keyword evidence="3" id="KW-1185">Reference proteome</keyword>
<feature type="transmembrane region" description="Helical" evidence="1">
    <location>
        <begin position="183"/>
        <end position="201"/>
    </location>
</feature>
<keyword evidence="1" id="KW-0812">Transmembrane</keyword>
<gene>
    <name evidence="2" type="ORF">GCM10023226_02640</name>
</gene>
<dbReference type="EMBL" id="BAABIM010000001">
    <property type="protein sequence ID" value="GAA4669666.1"/>
    <property type="molecule type" value="Genomic_DNA"/>
</dbReference>
<dbReference type="RefSeq" id="WP_345262242.1">
    <property type="nucleotide sequence ID" value="NZ_BAABIM010000001.1"/>
</dbReference>
<evidence type="ECO:0000313" key="2">
    <source>
        <dbReference type="EMBL" id="GAA4669666.1"/>
    </source>
</evidence>
<proteinExistence type="predicted"/>
<keyword evidence="1" id="KW-1133">Transmembrane helix</keyword>
<reference evidence="3" key="1">
    <citation type="journal article" date="2019" name="Int. J. Syst. Evol. Microbiol.">
        <title>The Global Catalogue of Microorganisms (GCM) 10K type strain sequencing project: providing services to taxonomists for standard genome sequencing and annotation.</title>
        <authorList>
            <consortium name="The Broad Institute Genomics Platform"/>
            <consortium name="The Broad Institute Genome Sequencing Center for Infectious Disease"/>
            <person name="Wu L."/>
            <person name="Ma J."/>
        </authorList>
    </citation>
    <scope>NUCLEOTIDE SEQUENCE [LARGE SCALE GENOMIC DNA]</scope>
    <source>
        <strain evidence="3">JCM 18127</strain>
    </source>
</reference>